<dbReference type="Gene3D" id="3.60.20.10">
    <property type="entry name" value="Glutamine Phosphoribosylpyrophosphate, subunit 1, domain 1"/>
    <property type="match status" value="1"/>
</dbReference>
<dbReference type="Pfam" id="PF21078">
    <property type="entry name" value="GDH_HM3"/>
    <property type="match status" value="1"/>
</dbReference>
<dbReference type="GO" id="GO:0004069">
    <property type="term" value="F:L-aspartate:2-oxoglutarate aminotransferase activity"/>
    <property type="evidence" value="ECO:0007669"/>
    <property type="project" value="InterPro"/>
</dbReference>
<dbReference type="InterPro" id="IPR018667">
    <property type="entry name" value="DUF2126"/>
</dbReference>
<dbReference type="SMART" id="SM00460">
    <property type="entry name" value="TGc"/>
    <property type="match status" value="1"/>
</dbReference>
<dbReference type="Pfam" id="PF09899">
    <property type="entry name" value="DUF2126"/>
    <property type="match status" value="1"/>
</dbReference>
<dbReference type="SUPFAM" id="SSF56235">
    <property type="entry name" value="N-terminal nucleophile aminohydrolases (Ntn hydrolases)"/>
    <property type="match status" value="1"/>
</dbReference>
<dbReference type="InterPro" id="IPR024727">
    <property type="entry name" value="NAD_Glu_DH_N_ACT1"/>
</dbReference>
<dbReference type="Pfam" id="PF21077">
    <property type="entry name" value="GDH_ACT3"/>
    <property type="match status" value="1"/>
</dbReference>
<dbReference type="PANTHER" id="PTHR43403">
    <property type="entry name" value="NAD-SPECIFIC GLUTAMATE DEHYDROGENASE"/>
    <property type="match status" value="1"/>
</dbReference>
<dbReference type="InterPro" id="IPR029055">
    <property type="entry name" value="Ntn_hydrolases_N"/>
</dbReference>
<dbReference type="Pfam" id="PF05088">
    <property type="entry name" value="Bac_GDH_CD"/>
    <property type="match status" value="1"/>
</dbReference>
<evidence type="ECO:0000256" key="1">
    <source>
        <dbReference type="PROSITE-ProRule" id="PRU01193"/>
    </source>
</evidence>
<feature type="domain" description="CNNM transmembrane" evidence="3">
    <location>
        <begin position="1"/>
        <end position="166"/>
    </location>
</feature>
<dbReference type="InterPro" id="IPR049059">
    <property type="entry name" value="NAD_Glu_DH_HM1"/>
</dbReference>
<reference evidence="4" key="1">
    <citation type="submission" date="2021-02" db="EMBL/GenBank/DDBJ databases">
        <authorList>
            <person name="Dougan E. K."/>
            <person name="Rhodes N."/>
            <person name="Thang M."/>
            <person name="Chan C."/>
        </authorList>
    </citation>
    <scope>NUCLEOTIDE SEQUENCE</scope>
</reference>
<dbReference type="InterPro" id="IPR049056">
    <property type="entry name" value="NAD_Glu_DH_HM3"/>
</dbReference>
<dbReference type="SUPFAM" id="SSF53223">
    <property type="entry name" value="Aminoacid dehydrogenase-like, N-terminal domain"/>
    <property type="match status" value="1"/>
</dbReference>
<evidence type="ECO:0000256" key="2">
    <source>
        <dbReference type="SAM" id="Phobius"/>
    </source>
</evidence>
<dbReference type="SUPFAM" id="SSF54001">
    <property type="entry name" value="Cysteine proteinases"/>
    <property type="match status" value="1"/>
</dbReference>
<dbReference type="Proteomes" id="UP000649617">
    <property type="component" value="Unassembled WGS sequence"/>
</dbReference>
<dbReference type="InterPro" id="IPR049064">
    <property type="entry name" value="NAD_Glu_DH_ACT3"/>
</dbReference>
<dbReference type="Pfam" id="PF01595">
    <property type="entry name" value="CNNM"/>
    <property type="match status" value="1"/>
</dbReference>
<gene>
    <name evidence="4" type="primary">gdhB</name>
    <name evidence="4" type="ORF">SPIL2461_LOCUS11457</name>
</gene>
<sequence>MFSGLNLAFFGVSRLQLEVEAETNIRAERVLRMRQDSNFLLTTILWGNVSINVLLTLLSNSVLTGVMAFVFSTFVITFLGEIFPQAYFSRNALRMASLLYPILRLYQIILYPVAKPAAMILDAWLGKESAELFREQVIKDMLMKHVEAHDSDVGEVEGIGALNFLEIDDLEAFEAGALIDPSSVLKLPTDIDLPRLPEHKQTADDPILQKIHASGKKWVVLADLKGEPQLLLDADEFLRASLLDKGPINPYKYCHRPIILTNPKTKLGKVLLLLRQSKTVNRGVIENDVVLIWSLEEDVASRDVRDDMGGTIVAFQHLQDRRLDEVSFLLKNPIRTRDGWHSEHSVVVVAAPNMPFMVDSVLMALSHDGLVTHHLNNAVFAVERDADGKLLNLSTEVDHANRELIIYAEIDRLEDDALPQLQSKLESMAKDLQAAVTDFPKMKIKMEALIDDLKHNPPPLDEHDISESIAFLEWLLANHFTFLGVREFQYSDGVIRQTGQALGTQRVRPSATERTIAAQPQRTQDFLLKPKPLTFSKSGTKSRVHRPAYPDYVGIKQFDEQGRVIGETGFLGLYTSRVYMELPERIPVVRHKVSNVLQRSGLDPSGFDGKVLGQVLATYPRDELFQITETELYETAMVITDIHERRRVRVFARYDAYGLFVNTLVYMPRDLFSTSVRLELEALLVKTFAAEDSEYDILLSESILIRVQFILRVSPGQQIQVDRIGLEQRIAELIGDWNSELYEALVSQFGERAALVMRNSYADAFSAGYRESFTTIDAIDDIQVIEQLTELSPLSTRLYRVPGDPSDLLHLKIFHRGAALPLSDVVPKLENLDLRVIGEHPYAVARKDADSVSIQVYELRFTGELDLQEGGEDLNDAFINVWNGFAEDDSFNRLILRAGLSWRQVSVLRAFAQYMKQIRFGFSQAFISEALFRHADTASLLVDYFERKFAVDGQDSDSASVLDLESIKQRITTALDDVELLNEDRILRRFLELMDASKRTNYYVTDAEGKHRPFLSIKFMPREITAMPLPVPLYEIFVSAPYLEGVHLRAGSIARGGLRWSDRLEDYRTEVLGLVKAQVVKNAVIVPTGAKGGFVIKDARAGIDGYQDFIRALLDVTDNIVNGEVKTPDQVVAVDNSDPYFVVAADKGTATFSDTANNISRTYDFWLGDAFASGGSNGYDHKKMGITARGAWVSVQRHFAEMNIDVQTDPITVLGVGDMSGDVFGNGVLRSESLLLVAAFNHLHIFIDPNPDAAASYAERQRLFALPRSSWSDYNEALISAGGGVFSRTSKRITVTPEMSARFDIPQGDMAPDDLIHELLKSPVQLIWNGGIGTYVKASSENHEEVGDRINDHLRVNADELKARVVGEGGNLGITQRARVEFALKGGAVNTDFIDNSAGVDCSDHEVNIKIVLNELVAREDLTRKQRNSVLESMTDEVAALVLANSFDQAQTLSLAVRHEKGHQSEYQRLMGVLSTHAGLNRALEFLPSDESLAERYVNEDSLTRPELAVLLTYTKTYIKNCLIEGAVHQDPLIAQRIVNAFPQSLVAQFEADIKSHRLAPEIIATQLANEIVGHMGITFVSSLSESVGCAVIDVAKGYAVAAACFDFSTWFDVVATAPGLNAQQQLHVLDSVAQLGSRSTRWILRNCDVTGSLETLVNRFKPALDVVAHSAAPNIPESDLDTAVSAALEKGGLPAHLAQHWSDVQVFTQMLPVVAVAEQQGCDVAALVDVSGRVAAQLSIDWLVSRLTDLNTDSHWQALQIDALYDDLFRLQCAFSAHVLITADGDFAQWQRQNPGALNSWFSAIEEVQTSGATDIALYALIVRRLTDTCGKLGCVDNVSTYSKMRRYGVAGERQFIICTAGNLATTQGVIAQVERDMRDDVEVNLMNVSSVAEAASYVGALNLEQQKKNTGGGPVFEASLLLGGEVAGAPRRLFRIYAEGNYIETSDQTPFLQIGESKYGKPILDRVLSVDTPLERAALCGLVSMDATMRSNLTVGPPIEVCIYTTGSLAPCRYVSYDEDSDFLRTLKSNWNQEIKKAFDRMPHMVSLIADMTVINPFDFFLEESAQEYPFSYDRQLKRDLAPYLEITDKGPLLTKWLKDVKRKPTALVDFLVGLNQRVQGDVGYLVRMEPGVQTCEETLGLACGSCRDSGWLLVQILRHLGLAARFVSGYLVQLKADQEALDGPSGTTEDFTDLHAWAEVYLPGAGWIGLDPTSGLLAGEGHIPLACTPDPGSAAPVTGAIESAAVEFDFFNKVERVHEDPRVTKPYDAAQWDAIKKLGDKVDRQLEKGDVRLTMGGEPTFVSIDDMDGPEWNYTALSEDKRALAGKLLQRLRAQFAPDALLHFGQGKWYPGEPLPRWALSMFWRQDGKQVVLHPDVVADTDEAQSCSVADAFRLAQALAEGLGINSEYIVPGYEDPQHYLQQEARLPINVDPSDPKLEDPLERERMVRLFQRGLNKVSGYALPIKFKGEADGGYWKSSRWPFRQDKMILLPGDSPMGLRLPLASLPWKAPEERDIETQRDPFESLDALNEAGDQVNAAAAPLTDADDDEIVHTALCLEVREDKLYAFMPPEDRLEVYLALVDAITTAANSAGLSVILEGYEPPRDPRLQILQITPDPGVIEVNVHPASNWRDLVSNTEILYEQARQCRLGTEKFMLDGRHSGTGGGNHVTLGAAQPVDSPFLRRPDLLRSFITYWQRHPSLSYLFSGMFIGPTSQAPRVDEARDDNLYELEIAMGLLPEGETEQLWQVDRLLRNFLIDLTGNTHRAEFSIDKLYSPDGPTGRKGLVELRALEMPPHAQMSLVQMLLIRAMVARFWRKPYRQPLIRWGTELHDRFMLRHCVWEDMQEVLADMSRAGYAFDEEWFAPFREFRFPLLGSFEAQGMQVDVHNSLEPWHVLGEEATAQGTARYVDSTVERLQVSVKGLKGDRYQVLCNGRPLPLRSTGERGSAVAGVRFKAWAAPSSLHPTIDVHSPLVFDLVDTSNQRSIAGATYHVSHPGGRNYDTFPLNANEAEARRGARFFGHGGSQGRLKIKSEVPHPDQPYTLVYAAWVSSDTVIPPATAMDVLPQVGTGTRIDLRHAKLTSEESVQNHVLDGTVRQLEQRWFAGYSEAIGEVQIQLYPDSER</sequence>
<dbReference type="GO" id="GO:0004352">
    <property type="term" value="F:glutamate dehydrogenase (NAD+) activity"/>
    <property type="evidence" value="ECO:0007669"/>
    <property type="project" value="InterPro"/>
</dbReference>
<organism evidence="4 5">
    <name type="scientific">Symbiodinium pilosum</name>
    <name type="common">Dinoflagellate</name>
    <dbReference type="NCBI Taxonomy" id="2952"/>
    <lineage>
        <taxon>Eukaryota</taxon>
        <taxon>Sar</taxon>
        <taxon>Alveolata</taxon>
        <taxon>Dinophyceae</taxon>
        <taxon>Suessiales</taxon>
        <taxon>Symbiodiniaceae</taxon>
        <taxon>Symbiodinium</taxon>
    </lineage>
</organism>
<dbReference type="PROSITE" id="PS51846">
    <property type="entry name" value="CNNM"/>
    <property type="match status" value="1"/>
</dbReference>
<dbReference type="Pfam" id="PF01841">
    <property type="entry name" value="Transglut_core"/>
    <property type="match status" value="1"/>
</dbReference>
<dbReference type="EMBL" id="CAJNIZ010022224">
    <property type="protein sequence ID" value="CAE7460016.1"/>
    <property type="molecule type" value="Genomic_DNA"/>
</dbReference>
<dbReference type="Gene3D" id="3.10.620.30">
    <property type="match status" value="1"/>
</dbReference>
<dbReference type="InterPro" id="IPR038765">
    <property type="entry name" value="Papain-like_cys_pep_sf"/>
</dbReference>
<keyword evidence="5" id="KW-1185">Reference proteome</keyword>
<dbReference type="InterPro" id="IPR048381">
    <property type="entry name" value="GDH_C"/>
</dbReference>
<dbReference type="InterPro" id="IPR049058">
    <property type="entry name" value="NAD_Glu_DH_HM2"/>
</dbReference>
<keyword evidence="1 2" id="KW-0812">Transmembrane</keyword>
<dbReference type="PANTHER" id="PTHR43403:SF1">
    <property type="entry name" value="NAD-SPECIFIC GLUTAMATE DEHYDROGENASE"/>
    <property type="match status" value="1"/>
</dbReference>
<dbReference type="InterPro" id="IPR046346">
    <property type="entry name" value="Aminoacid_DH-like_N_sf"/>
</dbReference>
<keyword evidence="1 2" id="KW-0472">Membrane</keyword>
<dbReference type="Pfam" id="PF21079">
    <property type="entry name" value="GDH_HM2"/>
    <property type="match status" value="1"/>
</dbReference>
<dbReference type="SUPFAM" id="SSF51735">
    <property type="entry name" value="NAD(P)-binding Rossmann-fold domains"/>
    <property type="match status" value="1"/>
</dbReference>
<feature type="transmembrane region" description="Helical" evidence="2">
    <location>
        <begin position="39"/>
        <end position="58"/>
    </location>
</feature>
<proteinExistence type="predicted"/>
<comment type="caution">
    <text evidence="4">The sequence shown here is derived from an EMBL/GenBank/DDBJ whole genome shotgun (WGS) entry which is preliminary data.</text>
</comment>
<dbReference type="InterPro" id="IPR028971">
    <property type="entry name" value="NAD-GDH_cat"/>
</dbReference>
<evidence type="ECO:0000259" key="3">
    <source>
        <dbReference type="PROSITE" id="PS51846"/>
    </source>
</evidence>
<evidence type="ECO:0000313" key="4">
    <source>
        <dbReference type="EMBL" id="CAE7460016.1"/>
    </source>
</evidence>
<dbReference type="InterPro" id="IPR036291">
    <property type="entry name" value="NAD(P)-bd_dom_sf"/>
</dbReference>
<dbReference type="Pfam" id="PF21074">
    <property type="entry name" value="GDH_C"/>
    <property type="match status" value="1"/>
</dbReference>
<protein>
    <submittedName>
        <fullName evidence="4">GdhB protein</fullName>
    </submittedName>
</protein>
<dbReference type="Pfam" id="PF21073">
    <property type="entry name" value="GDH_HM1"/>
    <property type="match status" value="1"/>
</dbReference>
<accession>A0A812S2V4</accession>
<name>A0A812S2V4_SYMPI</name>
<dbReference type="GO" id="GO:0006538">
    <property type="term" value="P:L-glutamate catabolic process"/>
    <property type="evidence" value="ECO:0007669"/>
    <property type="project" value="InterPro"/>
</dbReference>
<dbReference type="InterPro" id="IPR002550">
    <property type="entry name" value="CNNM"/>
</dbReference>
<dbReference type="InterPro" id="IPR049062">
    <property type="entry name" value="NAD_Glu_DH_ACT2"/>
</dbReference>
<feature type="transmembrane region" description="Helical" evidence="2">
    <location>
        <begin position="64"/>
        <end position="83"/>
    </location>
</feature>
<keyword evidence="1 2" id="KW-1133">Transmembrane helix</keyword>
<dbReference type="OrthoDB" id="445738at2759"/>
<dbReference type="GO" id="GO:0016020">
    <property type="term" value="C:membrane"/>
    <property type="evidence" value="ECO:0007669"/>
    <property type="project" value="UniProtKB-UniRule"/>
</dbReference>
<dbReference type="Gene3D" id="3.40.50.720">
    <property type="entry name" value="NAD(P)-binding Rossmann-like Domain"/>
    <property type="match status" value="1"/>
</dbReference>
<dbReference type="InterPro" id="IPR002931">
    <property type="entry name" value="Transglutaminase-like"/>
</dbReference>
<dbReference type="Pfam" id="PF21076">
    <property type="entry name" value="GDH_ACT2"/>
    <property type="match status" value="1"/>
</dbReference>
<dbReference type="Pfam" id="PF21075">
    <property type="entry name" value="GDH_ACT1"/>
    <property type="match status" value="1"/>
</dbReference>
<dbReference type="InterPro" id="IPR007780">
    <property type="entry name" value="NAD_Glu_DH_bac"/>
</dbReference>
<evidence type="ECO:0000313" key="5">
    <source>
        <dbReference type="Proteomes" id="UP000649617"/>
    </source>
</evidence>